<evidence type="ECO:0000313" key="2">
    <source>
        <dbReference type="EMBL" id="TMV15459.1"/>
    </source>
</evidence>
<organism evidence="2 3">
    <name type="scientific">Arenibacterium halophilum</name>
    <dbReference type="NCBI Taxonomy" id="2583821"/>
    <lineage>
        <taxon>Bacteria</taxon>
        <taxon>Pseudomonadati</taxon>
        <taxon>Pseudomonadota</taxon>
        <taxon>Alphaproteobacteria</taxon>
        <taxon>Rhodobacterales</taxon>
        <taxon>Paracoccaceae</taxon>
        <taxon>Arenibacterium</taxon>
    </lineage>
</organism>
<dbReference type="EMBL" id="VCPC01000001">
    <property type="protein sequence ID" value="TMV15459.1"/>
    <property type="molecule type" value="Genomic_DNA"/>
</dbReference>
<protein>
    <recommendedName>
        <fullName evidence="1">DUF6473 domain-containing protein</fullName>
    </recommendedName>
</protein>
<feature type="domain" description="DUF6473" evidence="1">
    <location>
        <begin position="2"/>
        <end position="219"/>
    </location>
</feature>
<gene>
    <name evidence="2" type="ORF">FGK64_05770</name>
</gene>
<evidence type="ECO:0000259" key="1">
    <source>
        <dbReference type="Pfam" id="PF20078"/>
    </source>
</evidence>
<proteinExistence type="predicted"/>
<accession>A0ABY2XEK3</accession>
<sequence length="225" mass="25348">MPYPTLVEEITGHSCVNLGCANGGIDTYLQDPDLMNIARQAERAVVQVMGAQNLSNRYFRVHPRRNDRFVEPTILLIKAFPEADFSEINFNKHLLQTLYRISPRRCNLVVEELKLTWVDRMREMLRGFKRRPVLLWLRYDNTRGADESVGLGPNPLLVDRKMIQKLGDDAAELVEIAVKPAGATGEMDRMSFGALETPAAAHLIGPRFHGRIATRLSAVFPPGPE</sequence>
<evidence type="ECO:0000313" key="3">
    <source>
        <dbReference type="Proteomes" id="UP001191082"/>
    </source>
</evidence>
<comment type="caution">
    <text evidence="2">The sequence shown here is derived from an EMBL/GenBank/DDBJ whole genome shotgun (WGS) entry which is preliminary data.</text>
</comment>
<keyword evidence="3" id="KW-1185">Reference proteome</keyword>
<dbReference type="Proteomes" id="UP001191082">
    <property type="component" value="Unassembled WGS sequence"/>
</dbReference>
<dbReference type="InterPro" id="IPR045524">
    <property type="entry name" value="DUF6473"/>
</dbReference>
<reference evidence="2 3" key="1">
    <citation type="submission" date="2019-05" db="EMBL/GenBank/DDBJ databases">
        <title>Marivita sp. nov. isolated from sea sediment.</title>
        <authorList>
            <person name="Kim W."/>
        </authorList>
    </citation>
    <scope>NUCLEOTIDE SEQUENCE [LARGE SCALE GENOMIC DNA]</scope>
    <source>
        <strain evidence="2 3">CAU 1492</strain>
    </source>
</reference>
<name>A0ABY2XEK3_9RHOB</name>
<dbReference type="Pfam" id="PF20078">
    <property type="entry name" value="DUF6473"/>
    <property type="match status" value="1"/>
</dbReference>